<evidence type="ECO:0000256" key="1">
    <source>
        <dbReference type="SAM" id="MobiDB-lite"/>
    </source>
</evidence>
<reference evidence="4 5" key="1">
    <citation type="submission" date="2024-08" db="EMBL/GenBank/DDBJ databases">
        <authorList>
            <person name="Lu H."/>
        </authorList>
    </citation>
    <scope>NUCLEOTIDE SEQUENCE [LARGE SCALE GENOMIC DNA]</scope>
    <source>
        <strain evidence="4 5">BYS87W</strain>
    </source>
</reference>
<feature type="domain" description="Endonuclease GajA/Old nuclease/RecF-like AAA" evidence="2">
    <location>
        <begin position="1"/>
        <end position="94"/>
    </location>
</feature>
<dbReference type="PANTHER" id="PTHR43581:SF2">
    <property type="entry name" value="EXCINUCLEASE ATPASE SUBUNIT"/>
    <property type="match status" value="1"/>
</dbReference>
<sequence length="490" mass="54359">MHISELRLKNFKRFGEVTISLDRAITLLLGPNSSGKSSAIKAILALKQTASPTNENESLATQGEYVDLGVYKDYVHGHDTSKNIEISTTFTSASDGFLMPEGSNGKINLRLEYSHDHITQQARLQELTVCDGGSGDQILHITKKKTRDTYYLELPREAIAKHFPILNRGPKGSEDPLREASHKVSVRIDDRFSIVPDIHGNDSLSGSKRELSTYGLPAYIAKFIIDEFFRGLDKEFFYLGPLRKSPSRSYARTGHLLSVGAAGEHTPSVLANLKARASKERSSRPVQRQRLEQLNSWIDLLFPGKIVSTESIDELIKLKVYNGSGDVDAISDVGFGVSQILPILVQIAVMPDGSTLIIEQPELHLHPSVQTRLAEIVAIASLSGRRFLIETHSEHFVRGLQLAVAAAPDTDGHQGISTSDVSFIYVPDAPHPPLLLELNEWGEFEQEWPPGFFDEAYRLAMKLLQKKMQALSKSSNSNNDGEISEIRRPR</sequence>
<keyword evidence="5" id="KW-1185">Reference proteome</keyword>
<dbReference type="SUPFAM" id="SSF52540">
    <property type="entry name" value="P-loop containing nucleoside triphosphate hydrolases"/>
    <property type="match status" value="1"/>
</dbReference>
<gene>
    <name evidence="4" type="ORF">ACG01O_12955</name>
</gene>
<evidence type="ECO:0000259" key="3">
    <source>
        <dbReference type="Pfam" id="PF13304"/>
    </source>
</evidence>
<dbReference type="Gene3D" id="3.40.50.300">
    <property type="entry name" value="P-loop containing nucleotide triphosphate hydrolases"/>
    <property type="match status" value="1"/>
</dbReference>
<feature type="region of interest" description="Disordered" evidence="1">
    <location>
        <begin position="470"/>
        <end position="490"/>
    </location>
</feature>
<dbReference type="InterPro" id="IPR041685">
    <property type="entry name" value="AAA_GajA/Old/RecF-like"/>
</dbReference>
<protein>
    <submittedName>
        <fullName evidence="4">AAA family ATPase</fullName>
    </submittedName>
</protein>
<dbReference type="PANTHER" id="PTHR43581">
    <property type="entry name" value="ATP/GTP PHOSPHATASE"/>
    <property type="match status" value="1"/>
</dbReference>
<dbReference type="Proteomes" id="UP001606303">
    <property type="component" value="Unassembled WGS sequence"/>
</dbReference>
<feature type="compositionally biased region" description="Polar residues" evidence="1">
    <location>
        <begin position="471"/>
        <end position="481"/>
    </location>
</feature>
<dbReference type="InterPro" id="IPR003959">
    <property type="entry name" value="ATPase_AAA_core"/>
</dbReference>
<dbReference type="PIRSF" id="PIRSF034888">
    <property type="entry name" value="P-loop_UCP034888"/>
    <property type="match status" value="1"/>
</dbReference>
<accession>A0ABW7H017</accession>
<evidence type="ECO:0000313" key="4">
    <source>
        <dbReference type="EMBL" id="MFG6467525.1"/>
    </source>
</evidence>
<dbReference type="InterPro" id="IPR014592">
    <property type="entry name" value="P-loop_UCP034888"/>
</dbReference>
<dbReference type="Pfam" id="PF13304">
    <property type="entry name" value="AAA_21"/>
    <property type="match status" value="1"/>
</dbReference>
<dbReference type="InterPro" id="IPR027417">
    <property type="entry name" value="P-loop_NTPase"/>
</dbReference>
<organism evidence="4 5">
    <name type="scientific">Pelomonas baiyunensis</name>
    <dbReference type="NCBI Taxonomy" id="3299026"/>
    <lineage>
        <taxon>Bacteria</taxon>
        <taxon>Pseudomonadati</taxon>
        <taxon>Pseudomonadota</taxon>
        <taxon>Betaproteobacteria</taxon>
        <taxon>Burkholderiales</taxon>
        <taxon>Sphaerotilaceae</taxon>
        <taxon>Roseateles</taxon>
    </lineage>
</organism>
<dbReference type="RefSeq" id="WP_394385182.1">
    <property type="nucleotide sequence ID" value="NZ_JBIGIB010000003.1"/>
</dbReference>
<name>A0ABW7H017_9BURK</name>
<dbReference type="EMBL" id="JBIGIB010000003">
    <property type="protein sequence ID" value="MFG6467525.1"/>
    <property type="molecule type" value="Genomic_DNA"/>
</dbReference>
<feature type="domain" description="ATPase AAA-type core" evidence="3">
    <location>
        <begin position="184"/>
        <end position="397"/>
    </location>
</feature>
<evidence type="ECO:0000259" key="2">
    <source>
        <dbReference type="Pfam" id="PF13175"/>
    </source>
</evidence>
<comment type="caution">
    <text evidence="4">The sequence shown here is derived from an EMBL/GenBank/DDBJ whole genome shotgun (WGS) entry which is preliminary data.</text>
</comment>
<evidence type="ECO:0000313" key="5">
    <source>
        <dbReference type="Proteomes" id="UP001606303"/>
    </source>
</evidence>
<dbReference type="Pfam" id="PF13175">
    <property type="entry name" value="AAA_15"/>
    <property type="match status" value="1"/>
</dbReference>
<dbReference type="InterPro" id="IPR051396">
    <property type="entry name" value="Bact_Antivir_Def_Nuclease"/>
</dbReference>
<proteinExistence type="predicted"/>